<keyword evidence="3" id="KW-1185">Reference proteome</keyword>
<feature type="signal peptide" evidence="1">
    <location>
        <begin position="1"/>
        <end position="19"/>
    </location>
</feature>
<reference evidence="2" key="1">
    <citation type="submission" date="2020-11" db="EMBL/GenBank/DDBJ databases">
        <title>Whole-genome analyses of Nonomuraea sp. K274.</title>
        <authorList>
            <person name="Veyisoglu A."/>
        </authorList>
    </citation>
    <scope>NUCLEOTIDE SEQUENCE</scope>
    <source>
        <strain evidence="2">K274</strain>
    </source>
</reference>
<keyword evidence="1" id="KW-0732">Signal</keyword>
<evidence type="ECO:0000256" key="1">
    <source>
        <dbReference type="SAM" id="SignalP"/>
    </source>
</evidence>
<evidence type="ECO:0000313" key="2">
    <source>
        <dbReference type="EMBL" id="MBF8185933.1"/>
    </source>
</evidence>
<comment type="caution">
    <text evidence="2">The sequence shown here is derived from an EMBL/GenBank/DDBJ whole genome shotgun (WGS) entry which is preliminary data.</text>
</comment>
<name>A0A931F051_9ACTN</name>
<sequence>MYVAWIVAAVVATAPLAPAPARHSSLTCAVTTPAGRPLTFTPRIGLTVRHVTARGNLQLTGCTGAATQLSSGWVSVRATAQASCTSARHVRGRAMITWFGATGRPLGTSRLRIRADRLIAQHPADTLLTGTIARGALSGVPVRGSITPPTALLGCATQGMGTLPGDGHITFG</sequence>
<accession>A0A931F051</accession>
<dbReference type="EMBL" id="JADOGI010000020">
    <property type="protein sequence ID" value="MBF8185933.1"/>
    <property type="molecule type" value="Genomic_DNA"/>
</dbReference>
<evidence type="ECO:0000313" key="3">
    <source>
        <dbReference type="Proteomes" id="UP000605361"/>
    </source>
</evidence>
<proteinExistence type="predicted"/>
<protein>
    <submittedName>
        <fullName evidence="2">Uncharacterized protein</fullName>
    </submittedName>
</protein>
<dbReference type="Proteomes" id="UP000605361">
    <property type="component" value="Unassembled WGS sequence"/>
</dbReference>
<dbReference type="AlphaFoldDB" id="A0A931F051"/>
<gene>
    <name evidence="2" type="ORF">ITP53_09275</name>
</gene>
<dbReference type="RefSeq" id="WP_195894912.1">
    <property type="nucleotide sequence ID" value="NZ_JADOGI010000020.1"/>
</dbReference>
<feature type="chain" id="PRO_5038800726" evidence="1">
    <location>
        <begin position="20"/>
        <end position="172"/>
    </location>
</feature>
<organism evidence="2 3">
    <name type="scientific">Nonomuraea cypriaca</name>
    <dbReference type="NCBI Taxonomy" id="1187855"/>
    <lineage>
        <taxon>Bacteria</taxon>
        <taxon>Bacillati</taxon>
        <taxon>Actinomycetota</taxon>
        <taxon>Actinomycetes</taxon>
        <taxon>Streptosporangiales</taxon>
        <taxon>Streptosporangiaceae</taxon>
        <taxon>Nonomuraea</taxon>
    </lineage>
</organism>